<dbReference type="InterPro" id="IPR007518">
    <property type="entry name" value="MINDY"/>
</dbReference>
<accession>A0AAD8RQB3</accession>
<dbReference type="PANTHER" id="PTHR18063">
    <property type="entry name" value="NF-E2 INDUCIBLE PROTEIN"/>
    <property type="match status" value="1"/>
</dbReference>
<gene>
    <name evidence="2" type="ORF">QYE76_004276</name>
</gene>
<feature type="domain" description="MINDY deubiquitinase" evidence="1">
    <location>
        <begin position="13"/>
        <end position="175"/>
    </location>
</feature>
<dbReference type="AlphaFoldDB" id="A0AAD8RQB3"/>
<dbReference type="GO" id="GO:0016807">
    <property type="term" value="F:cysteine-type carboxypeptidase activity"/>
    <property type="evidence" value="ECO:0007669"/>
    <property type="project" value="TreeGrafter"/>
</dbReference>
<evidence type="ECO:0000259" key="1">
    <source>
        <dbReference type="Pfam" id="PF04424"/>
    </source>
</evidence>
<comment type="caution">
    <text evidence="2">The sequence shown here is derived from an EMBL/GenBank/DDBJ whole genome shotgun (WGS) entry which is preliminary data.</text>
</comment>
<organism evidence="2 3">
    <name type="scientific">Lolium multiflorum</name>
    <name type="common">Italian ryegrass</name>
    <name type="synonym">Lolium perenne subsp. multiflorum</name>
    <dbReference type="NCBI Taxonomy" id="4521"/>
    <lineage>
        <taxon>Eukaryota</taxon>
        <taxon>Viridiplantae</taxon>
        <taxon>Streptophyta</taxon>
        <taxon>Embryophyta</taxon>
        <taxon>Tracheophyta</taxon>
        <taxon>Spermatophyta</taxon>
        <taxon>Magnoliopsida</taxon>
        <taxon>Liliopsida</taxon>
        <taxon>Poales</taxon>
        <taxon>Poaceae</taxon>
        <taxon>BOP clade</taxon>
        <taxon>Pooideae</taxon>
        <taxon>Poodae</taxon>
        <taxon>Poeae</taxon>
        <taxon>Poeae Chloroplast Group 2 (Poeae type)</taxon>
        <taxon>Loliodinae</taxon>
        <taxon>Loliinae</taxon>
        <taxon>Lolium</taxon>
    </lineage>
</organism>
<dbReference type="PANTHER" id="PTHR18063:SF6">
    <property type="entry name" value="UBIQUITIN CARBOXYL-TERMINAL HYDROLASE"/>
    <property type="match status" value="1"/>
</dbReference>
<dbReference type="Gene3D" id="3.30.1640.10">
    <property type="entry name" value="mini-chromosome maintenance (MCM) complex, chain A, domain 1"/>
    <property type="match status" value="1"/>
</dbReference>
<dbReference type="GO" id="GO:0004843">
    <property type="term" value="F:cysteine-type deubiquitinase activity"/>
    <property type="evidence" value="ECO:0007669"/>
    <property type="project" value="InterPro"/>
</dbReference>
<reference evidence="2" key="1">
    <citation type="submission" date="2023-07" db="EMBL/GenBank/DDBJ databases">
        <title>A chromosome-level genome assembly of Lolium multiflorum.</title>
        <authorList>
            <person name="Chen Y."/>
            <person name="Copetti D."/>
            <person name="Kolliker R."/>
            <person name="Studer B."/>
        </authorList>
    </citation>
    <scope>NUCLEOTIDE SEQUENCE</scope>
    <source>
        <strain evidence="2">02402/16</strain>
        <tissue evidence="2">Leaf</tissue>
    </source>
</reference>
<proteinExistence type="predicted"/>
<evidence type="ECO:0000313" key="3">
    <source>
        <dbReference type="Proteomes" id="UP001231189"/>
    </source>
</evidence>
<name>A0AAD8RQB3_LOLMU</name>
<dbReference type="GO" id="GO:0071108">
    <property type="term" value="P:protein K48-linked deubiquitination"/>
    <property type="evidence" value="ECO:0007669"/>
    <property type="project" value="TreeGrafter"/>
</dbReference>
<dbReference type="Pfam" id="PF04424">
    <property type="entry name" value="MINDY_DUB"/>
    <property type="match status" value="2"/>
</dbReference>
<protein>
    <recommendedName>
        <fullName evidence="1">MINDY deubiquitinase domain-containing protein</fullName>
    </recommendedName>
</protein>
<keyword evidence="3" id="KW-1185">Reference proteome</keyword>
<dbReference type="GO" id="GO:1990380">
    <property type="term" value="F:K48-linked deubiquitinase activity"/>
    <property type="evidence" value="ECO:0007669"/>
    <property type="project" value="InterPro"/>
</dbReference>
<sequence length="421" mass="49123">MSPVPLAPSSVLYKLKDVEFRGRKMRIVCHNLSSAYLLLLDVCNYFLLEKNYVLNLEDGVDSISRSDLVQEFIRIMSKEMDFGRDHPGAYEKPRDFDKFFFTLGGDPVDNFPDMFSTCLLGVSHIDPFNTKWTDDFAPTKHSTGFQFIKFPLHHGWIVDPEETHIILAIGDTSSQKLRKYPHTLVKRFMENSTAELTTYGITCLDAELLEGQLAALYRKGRIDLIYKHGKVFYVLVTDNDRLKESPTAMWKSLSQVYQDEVYFTSNFVPLPVDDQPNTNGKKWVVDRARKDKKNDKNRLKRLQKQQQLAAISWVEHVFRKFLEEYIYDDREVPGEMTVSFFEAQMEFMKRVRCFDFCIRYTDIEKFNGELATAIRSDKKRLTQLLTQVAIKFMITREFADERTVMEKANLIIHDVPEPLCC</sequence>
<dbReference type="EMBL" id="JAUUTY010000005">
    <property type="protein sequence ID" value="KAK1629961.1"/>
    <property type="molecule type" value="Genomic_DNA"/>
</dbReference>
<dbReference type="Proteomes" id="UP001231189">
    <property type="component" value="Unassembled WGS sequence"/>
</dbReference>
<dbReference type="GO" id="GO:0005829">
    <property type="term" value="C:cytosol"/>
    <property type="evidence" value="ECO:0007669"/>
    <property type="project" value="TreeGrafter"/>
</dbReference>
<dbReference type="InterPro" id="IPR033979">
    <property type="entry name" value="MINDY_domain"/>
</dbReference>
<dbReference type="GO" id="GO:0071944">
    <property type="term" value="C:cell periphery"/>
    <property type="evidence" value="ECO:0007669"/>
    <property type="project" value="TreeGrafter"/>
</dbReference>
<evidence type="ECO:0000313" key="2">
    <source>
        <dbReference type="EMBL" id="KAK1629961.1"/>
    </source>
</evidence>
<feature type="domain" description="MINDY deubiquitinase" evidence="1">
    <location>
        <begin position="181"/>
        <end position="267"/>
    </location>
</feature>